<keyword evidence="2" id="KW-0472">Membrane</keyword>
<dbReference type="PANTHER" id="PTHR33734">
    <property type="entry name" value="LYSM DOMAIN-CONTAINING GPI-ANCHORED PROTEIN 2"/>
    <property type="match status" value="1"/>
</dbReference>
<dbReference type="InterPro" id="IPR018392">
    <property type="entry name" value="LysM"/>
</dbReference>
<protein>
    <submittedName>
        <fullName evidence="4">LysM repeat protein</fullName>
    </submittedName>
</protein>
<evidence type="ECO:0000256" key="2">
    <source>
        <dbReference type="SAM" id="Phobius"/>
    </source>
</evidence>
<dbReference type="Proteomes" id="UP001179181">
    <property type="component" value="Unassembled WGS sequence"/>
</dbReference>
<feature type="region of interest" description="Disordered" evidence="1">
    <location>
        <begin position="71"/>
        <end position="117"/>
    </location>
</feature>
<dbReference type="Pfam" id="PF01476">
    <property type="entry name" value="LysM"/>
    <property type="match status" value="2"/>
</dbReference>
<reference evidence="4 5" key="1">
    <citation type="submission" date="2020-03" db="EMBL/GenBank/DDBJ databases">
        <title>Genomic Encyclopedia of Type Strains, Phase IV (KMG-IV): sequencing the most valuable type-strain genomes for metagenomic binning, comparative biology and taxonomic classification.</title>
        <authorList>
            <person name="Goeker M."/>
        </authorList>
    </citation>
    <scope>NUCLEOTIDE SEQUENCE [LARGE SCALE GENOMIC DNA]</scope>
    <source>
        <strain evidence="4 5">DSM 102865</strain>
    </source>
</reference>
<comment type="caution">
    <text evidence="4">The sequence shown here is derived from an EMBL/GenBank/DDBJ whole genome shotgun (WGS) entry which is preliminary data.</text>
</comment>
<dbReference type="Gene3D" id="3.10.350.10">
    <property type="entry name" value="LysM domain"/>
    <property type="match status" value="2"/>
</dbReference>
<accession>A0ABX0UPK5</accession>
<evidence type="ECO:0000313" key="4">
    <source>
        <dbReference type="EMBL" id="NIJ54877.1"/>
    </source>
</evidence>
<dbReference type="SUPFAM" id="SSF54106">
    <property type="entry name" value="LysM domain"/>
    <property type="match status" value="2"/>
</dbReference>
<evidence type="ECO:0000256" key="1">
    <source>
        <dbReference type="SAM" id="MobiDB-lite"/>
    </source>
</evidence>
<proteinExistence type="predicted"/>
<gene>
    <name evidence="4" type="ORF">FHS68_004064</name>
</gene>
<dbReference type="EMBL" id="JAASQJ010000004">
    <property type="protein sequence ID" value="NIJ54877.1"/>
    <property type="molecule type" value="Genomic_DNA"/>
</dbReference>
<dbReference type="SMART" id="SM00257">
    <property type="entry name" value="LysM"/>
    <property type="match status" value="2"/>
</dbReference>
<keyword evidence="2" id="KW-0812">Transmembrane</keyword>
<dbReference type="RefSeq" id="WP_167273883.1">
    <property type="nucleotide sequence ID" value="NZ_JAASQJ010000004.1"/>
</dbReference>
<dbReference type="PANTHER" id="PTHR33734:SF22">
    <property type="entry name" value="MEMBRANE-BOUND LYTIC MUREIN TRANSGLYCOSYLASE D"/>
    <property type="match status" value="1"/>
</dbReference>
<dbReference type="PROSITE" id="PS51782">
    <property type="entry name" value="LYSM"/>
    <property type="match status" value="2"/>
</dbReference>
<keyword evidence="2" id="KW-1133">Transmembrane helix</keyword>
<dbReference type="CDD" id="cd00118">
    <property type="entry name" value="LysM"/>
    <property type="match status" value="2"/>
</dbReference>
<organism evidence="4 5">
    <name type="scientific">Dyadobacter arcticus</name>
    <dbReference type="NCBI Taxonomy" id="1078754"/>
    <lineage>
        <taxon>Bacteria</taxon>
        <taxon>Pseudomonadati</taxon>
        <taxon>Bacteroidota</taxon>
        <taxon>Cytophagia</taxon>
        <taxon>Cytophagales</taxon>
        <taxon>Spirosomataceae</taxon>
        <taxon>Dyadobacter</taxon>
    </lineage>
</organism>
<feature type="compositionally biased region" description="Basic and acidic residues" evidence="1">
    <location>
        <begin position="79"/>
        <end position="108"/>
    </location>
</feature>
<feature type="transmembrane region" description="Helical" evidence="2">
    <location>
        <begin position="21"/>
        <end position="39"/>
    </location>
</feature>
<keyword evidence="5" id="KW-1185">Reference proteome</keyword>
<dbReference type="InterPro" id="IPR036779">
    <property type="entry name" value="LysM_dom_sf"/>
</dbReference>
<evidence type="ECO:0000259" key="3">
    <source>
        <dbReference type="PROSITE" id="PS51782"/>
    </source>
</evidence>
<feature type="domain" description="LysM" evidence="3">
    <location>
        <begin position="167"/>
        <end position="210"/>
    </location>
</feature>
<feature type="domain" description="LysM" evidence="3">
    <location>
        <begin position="120"/>
        <end position="165"/>
    </location>
</feature>
<evidence type="ECO:0000313" key="5">
    <source>
        <dbReference type="Proteomes" id="UP001179181"/>
    </source>
</evidence>
<sequence length="216" mass="23473">MEDEFPKKRNIRPTEKSNLPIVTLLVLVVLVLAMLYVGYEYISDSSSNSEELTSVVVDSTLEETVGEPITDEPAPIAAKTDEKAEAVKETVKEPAKEEVKKPEKEEKPAISAASVGGEEITHTVQSGETFSSIASRYNLKTATVQGLNSSVSDVKSGITKLKIQVKAVHTVGPGDVLRVVANKYGVTKEAIMKANGKTRDFSERGEKLIIPFPDRK</sequence>
<name>A0ABX0UPK5_9BACT</name>